<evidence type="ECO:0000259" key="2">
    <source>
        <dbReference type="Pfam" id="PF24435"/>
    </source>
</evidence>
<feature type="region of interest" description="Disordered" evidence="1">
    <location>
        <begin position="215"/>
        <end position="244"/>
    </location>
</feature>
<dbReference type="GO" id="GO:0000981">
    <property type="term" value="F:DNA-binding transcription factor activity, RNA polymerase II-specific"/>
    <property type="evidence" value="ECO:0007669"/>
    <property type="project" value="TreeGrafter"/>
</dbReference>
<name>A0AAD4VSL6_PRUDU</name>
<protein>
    <recommendedName>
        <fullName evidence="2">NFXL1 RRM-like domain-containing protein</fullName>
    </recommendedName>
</protein>
<gene>
    <name evidence="3" type="ORF">L3X38_029968</name>
</gene>
<dbReference type="GO" id="GO:0000977">
    <property type="term" value="F:RNA polymerase II transcription regulatory region sequence-specific DNA binding"/>
    <property type="evidence" value="ECO:0007669"/>
    <property type="project" value="TreeGrafter"/>
</dbReference>
<dbReference type="EMBL" id="JAJFAZ020000005">
    <property type="protein sequence ID" value="KAI5330570.1"/>
    <property type="molecule type" value="Genomic_DNA"/>
</dbReference>
<dbReference type="PANTHER" id="PTHR12360:SF12">
    <property type="entry name" value="TRANSCRIPTIONAL REPRESSOR NF-X1"/>
    <property type="match status" value="1"/>
</dbReference>
<comment type="caution">
    <text evidence="3">The sequence shown here is derived from an EMBL/GenBank/DDBJ whole genome shotgun (WGS) entry which is preliminary data.</text>
</comment>
<proteinExistence type="predicted"/>
<dbReference type="PANTHER" id="PTHR12360">
    <property type="entry name" value="NUCLEAR TRANSCRIPTION FACTOR, X-BOX BINDING 1 NFX1"/>
    <property type="match status" value="1"/>
</dbReference>
<dbReference type="GO" id="GO:0005634">
    <property type="term" value="C:nucleus"/>
    <property type="evidence" value="ECO:0007669"/>
    <property type="project" value="TreeGrafter"/>
</dbReference>
<keyword evidence="4" id="KW-1185">Reference proteome</keyword>
<organism evidence="3 4">
    <name type="scientific">Prunus dulcis</name>
    <name type="common">Almond</name>
    <name type="synonym">Amygdalus dulcis</name>
    <dbReference type="NCBI Taxonomy" id="3755"/>
    <lineage>
        <taxon>Eukaryota</taxon>
        <taxon>Viridiplantae</taxon>
        <taxon>Streptophyta</taxon>
        <taxon>Embryophyta</taxon>
        <taxon>Tracheophyta</taxon>
        <taxon>Spermatophyta</taxon>
        <taxon>Magnoliopsida</taxon>
        <taxon>eudicotyledons</taxon>
        <taxon>Gunneridae</taxon>
        <taxon>Pentapetalae</taxon>
        <taxon>rosids</taxon>
        <taxon>fabids</taxon>
        <taxon>Rosales</taxon>
        <taxon>Rosaceae</taxon>
        <taxon>Amygdaloideae</taxon>
        <taxon>Amygdaleae</taxon>
        <taxon>Prunus</taxon>
    </lineage>
</organism>
<feature type="domain" description="NFXL1 RRM-like" evidence="2">
    <location>
        <begin position="93"/>
        <end position="150"/>
    </location>
</feature>
<evidence type="ECO:0000313" key="3">
    <source>
        <dbReference type="EMBL" id="KAI5330570.1"/>
    </source>
</evidence>
<evidence type="ECO:0000313" key="4">
    <source>
        <dbReference type="Proteomes" id="UP001054821"/>
    </source>
</evidence>
<dbReference type="InterPro" id="IPR034078">
    <property type="entry name" value="NFX1_fam"/>
</dbReference>
<dbReference type="Proteomes" id="UP001054821">
    <property type="component" value="Chromosome 5"/>
</dbReference>
<evidence type="ECO:0000256" key="1">
    <source>
        <dbReference type="SAM" id="MobiDB-lite"/>
    </source>
</evidence>
<dbReference type="AlphaFoldDB" id="A0AAD4VSL6"/>
<sequence>MGIICGGERCKYLVLGKSRGPTSAASEFMFSVQCCKEKRDVVRMIAERWKLAVQSAGWEPKRFIVVHVTPKSKTPARVIGVKGYDDRAMQPQPPAFDHLSKTSDPRLVVSFPDQREDADISALVLRYGGAKCELVWLNDKNALAVFNDPCSSSNRNEEAVIREPGWREDSWGDEEWAGGSADVQASVWKKEAPITASLNRWSLWVVLNPALESNASGSTSAGQQHGGNIADTSEVVDDWEKAYE</sequence>
<dbReference type="InterPro" id="IPR056234">
    <property type="entry name" value="RRM_NFXL1"/>
</dbReference>
<reference evidence="3 4" key="1">
    <citation type="journal article" date="2022" name="G3 (Bethesda)">
        <title>Whole-genome sequence and methylome profiling of the almond [Prunus dulcis (Mill.) D.A. Webb] cultivar 'Nonpareil'.</title>
        <authorList>
            <person name="D'Amico-Willman K.M."/>
            <person name="Ouma W.Z."/>
            <person name="Meulia T."/>
            <person name="Sideli G.M."/>
            <person name="Gradziel T.M."/>
            <person name="Fresnedo-Ramirez J."/>
        </authorList>
    </citation>
    <scope>NUCLEOTIDE SEQUENCE [LARGE SCALE GENOMIC DNA]</scope>
    <source>
        <strain evidence="3">Clone GOH B32 T37-40</strain>
    </source>
</reference>
<accession>A0AAD4VSL6</accession>
<dbReference type="Pfam" id="PF24435">
    <property type="entry name" value="RRM_NFXL1"/>
    <property type="match status" value="1"/>
</dbReference>